<feature type="compositionally biased region" description="Polar residues" evidence="1">
    <location>
        <begin position="121"/>
        <end position="139"/>
    </location>
</feature>
<dbReference type="AlphaFoldDB" id="A0AAQ3SA88"/>
<sequence>MEGSIQKDRCFPSCRQTISNKNTENTIQRISPNSTDLDPHNTKGENFISVNHTIHVLVVKILPQPPRLQIRKCKMKRNVPESLIPWHRAWKKTLMNLRKDTTQKPCTSTARNNADKEKGSDNLTESYGGQKTGRRTNNGKGCLSQWKERQIIEKGVFFLILLFSWVS</sequence>
<evidence type="ECO:0000313" key="2">
    <source>
        <dbReference type="EMBL" id="WVZ21334.1"/>
    </source>
</evidence>
<protein>
    <submittedName>
        <fullName evidence="2">Uncharacterized protein</fullName>
    </submittedName>
</protein>
<feature type="compositionally biased region" description="Polar residues" evidence="1">
    <location>
        <begin position="103"/>
        <end position="112"/>
    </location>
</feature>
<dbReference type="EMBL" id="CP144699">
    <property type="protein sequence ID" value="WVZ21334.1"/>
    <property type="molecule type" value="Genomic_DNA"/>
</dbReference>
<dbReference type="Proteomes" id="UP001374535">
    <property type="component" value="Chromosome 2"/>
</dbReference>
<organism evidence="2 3">
    <name type="scientific">Vigna mungo</name>
    <name type="common">Black gram</name>
    <name type="synonym">Phaseolus mungo</name>
    <dbReference type="NCBI Taxonomy" id="3915"/>
    <lineage>
        <taxon>Eukaryota</taxon>
        <taxon>Viridiplantae</taxon>
        <taxon>Streptophyta</taxon>
        <taxon>Embryophyta</taxon>
        <taxon>Tracheophyta</taxon>
        <taxon>Spermatophyta</taxon>
        <taxon>Magnoliopsida</taxon>
        <taxon>eudicotyledons</taxon>
        <taxon>Gunneridae</taxon>
        <taxon>Pentapetalae</taxon>
        <taxon>rosids</taxon>
        <taxon>fabids</taxon>
        <taxon>Fabales</taxon>
        <taxon>Fabaceae</taxon>
        <taxon>Papilionoideae</taxon>
        <taxon>50 kb inversion clade</taxon>
        <taxon>NPAAA clade</taxon>
        <taxon>indigoferoid/millettioid clade</taxon>
        <taxon>Phaseoleae</taxon>
        <taxon>Vigna</taxon>
    </lineage>
</organism>
<feature type="region of interest" description="Disordered" evidence="1">
    <location>
        <begin position="101"/>
        <end position="140"/>
    </location>
</feature>
<accession>A0AAQ3SA88</accession>
<evidence type="ECO:0000313" key="3">
    <source>
        <dbReference type="Proteomes" id="UP001374535"/>
    </source>
</evidence>
<name>A0AAQ3SA88_VIGMU</name>
<gene>
    <name evidence="2" type="ORF">V8G54_008656</name>
</gene>
<keyword evidence="3" id="KW-1185">Reference proteome</keyword>
<evidence type="ECO:0000256" key="1">
    <source>
        <dbReference type="SAM" id="MobiDB-lite"/>
    </source>
</evidence>
<reference evidence="2 3" key="1">
    <citation type="journal article" date="2023" name="Life. Sci Alliance">
        <title>Evolutionary insights into 3D genome organization and epigenetic landscape of Vigna mungo.</title>
        <authorList>
            <person name="Junaid A."/>
            <person name="Singh B."/>
            <person name="Bhatia S."/>
        </authorList>
    </citation>
    <scope>NUCLEOTIDE SEQUENCE [LARGE SCALE GENOMIC DNA]</scope>
    <source>
        <strain evidence="2">Urdbean</strain>
    </source>
</reference>
<proteinExistence type="predicted"/>